<accession>A0ACB9AGS2</accession>
<organism evidence="1 2">
    <name type="scientific">Cichorium intybus</name>
    <name type="common">Chicory</name>
    <dbReference type="NCBI Taxonomy" id="13427"/>
    <lineage>
        <taxon>Eukaryota</taxon>
        <taxon>Viridiplantae</taxon>
        <taxon>Streptophyta</taxon>
        <taxon>Embryophyta</taxon>
        <taxon>Tracheophyta</taxon>
        <taxon>Spermatophyta</taxon>
        <taxon>Magnoliopsida</taxon>
        <taxon>eudicotyledons</taxon>
        <taxon>Gunneridae</taxon>
        <taxon>Pentapetalae</taxon>
        <taxon>asterids</taxon>
        <taxon>campanulids</taxon>
        <taxon>Asterales</taxon>
        <taxon>Asteraceae</taxon>
        <taxon>Cichorioideae</taxon>
        <taxon>Cichorieae</taxon>
        <taxon>Cichoriinae</taxon>
        <taxon>Cichorium</taxon>
    </lineage>
</organism>
<dbReference type="Proteomes" id="UP001055811">
    <property type="component" value="Linkage Group LG07"/>
</dbReference>
<gene>
    <name evidence="1" type="ORF">L2E82_38268</name>
</gene>
<sequence length="181" mass="20061">MTILPTINQLIANGINVWTYSGDIDGMIPVTSTRYSVNKLKLPVEIAWRPWYYNKEVGGYVVGPLSRQDLVSWKMSLEKRLHPVPDRTEPNVFPVKLNLPVVQPSVKPSEETSVLKSVVKEAGKTGDKPAPEKQVAKSVVKKDGKSGVKPDQENVLQTSQDARIIYLMGCLPREHGTVPST</sequence>
<comment type="caution">
    <text evidence="1">The sequence shown here is derived from an EMBL/GenBank/DDBJ whole genome shotgun (WGS) entry which is preliminary data.</text>
</comment>
<evidence type="ECO:0000313" key="1">
    <source>
        <dbReference type="EMBL" id="KAI3708804.1"/>
    </source>
</evidence>
<evidence type="ECO:0000313" key="2">
    <source>
        <dbReference type="Proteomes" id="UP001055811"/>
    </source>
</evidence>
<reference evidence="1 2" key="2">
    <citation type="journal article" date="2022" name="Mol. Ecol. Resour.">
        <title>The genomes of chicory, endive, great burdock and yacon provide insights into Asteraceae paleo-polyploidization history and plant inulin production.</title>
        <authorList>
            <person name="Fan W."/>
            <person name="Wang S."/>
            <person name="Wang H."/>
            <person name="Wang A."/>
            <person name="Jiang F."/>
            <person name="Liu H."/>
            <person name="Zhao H."/>
            <person name="Xu D."/>
            <person name="Zhang Y."/>
        </authorList>
    </citation>
    <scope>NUCLEOTIDE SEQUENCE [LARGE SCALE GENOMIC DNA]</scope>
    <source>
        <strain evidence="2">cv. Punajuju</strain>
        <tissue evidence="1">Leaves</tissue>
    </source>
</reference>
<keyword evidence="2" id="KW-1185">Reference proteome</keyword>
<dbReference type="EMBL" id="CM042015">
    <property type="protein sequence ID" value="KAI3708804.1"/>
    <property type="molecule type" value="Genomic_DNA"/>
</dbReference>
<name>A0ACB9AGS2_CICIN</name>
<reference evidence="2" key="1">
    <citation type="journal article" date="2022" name="Mol. Ecol. Resour.">
        <title>The genomes of chicory, endive, great burdock and yacon provide insights into Asteraceae palaeo-polyploidization history and plant inulin production.</title>
        <authorList>
            <person name="Fan W."/>
            <person name="Wang S."/>
            <person name="Wang H."/>
            <person name="Wang A."/>
            <person name="Jiang F."/>
            <person name="Liu H."/>
            <person name="Zhao H."/>
            <person name="Xu D."/>
            <person name="Zhang Y."/>
        </authorList>
    </citation>
    <scope>NUCLEOTIDE SEQUENCE [LARGE SCALE GENOMIC DNA]</scope>
    <source>
        <strain evidence="2">cv. Punajuju</strain>
    </source>
</reference>
<protein>
    <submittedName>
        <fullName evidence="1">Uncharacterized protein</fullName>
    </submittedName>
</protein>
<proteinExistence type="predicted"/>